<proteinExistence type="predicted"/>
<organism evidence="1">
    <name type="scientific">bioreactor metagenome</name>
    <dbReference type="NCBI Taxonomy" id="1076179"/>
    <lineage>
        <taxon>unclassified sequences</taxon>
        <taxon>metagenomes</taxon>
        <taxon>ecological metagenomes</taxon>
    </lineage>
</organism>
<protein>
    <submittedName>
        <fullName evidence="1">Uncharacterized protein</fullName>
    </submittedName>
</protein>
<accession>A0A644W1R0</accession>
<sequence length="242" mass="27001">MEHNLSELNKKGMSKLNSELRKLSSSNKMDFLEENDDALSLMVDETLKGGDIRKEFPSFYHTLTKNAVLRQSFIDAITLDASEIKTDLKISRLIKQLLNTLSGLSESQTKKWQLSIPDLSAIFFPQQKLVYRGPSDYSTHYNLLNKKIELHPVIYSLLLEGALSDEPDKFSLDVDLAISENADPSASALPVELEISWGNYSQHLIIKNEGVTTVTEIPLSAFLSGNLGQVTAAMELSLSRPQ</sequence>
<evidence type="ECO:0000313" key="1">
    <source>
        <dbReference type="EMBL" id="MPL97675.1"/>
    </source>
</evidence>
<dbReference type="AlphaFoldDB" id="A0A644W1R0"/>
<comment type="caution">
    <text evidence="1">The sequence shown here is derived from an EMBL/GenBank/DDBJ whole genome shotgun (WGS) entry which is preliminary data.</text>
</comment>
<reference evidence="1" key="1">
    <citation type="submission" date="2019-08" db="EMBL/GenBank/DDBJ databases">
        <authorList>
            <person name="Kucharzyk K."/>
            <person name="Murdoch R.W."/>
            <person name="Higgins S."/>
            <person name="Loffler F."/>
        </authorList>
    </citation>
    <scope>NUCLEOTIDE SEQUENCE</scope>
</reference>
<name>A0A644W1R0_9ZZZZ</name>
<gene>
    <name evidence="1" type="ORF">SDC9_43867</name>
</gene>
<dbReference type="EMBL" id="VSSQ01000569">
    <property type="protein sequence ID" value="MPL97675.1"/>
    <property type="molecule type" value="Genomic_DNA"/>
</dbReference>